<dbReference type="AlphaFoldDB" id="A0A2M4DGA3"/>
<accession>A0A2M4DGA3</accession>
<reference evidence="1" key="1">
    <citation type="submission" date="2018-01" db="EMBL/GenBank/DDBJ databases">
        <title>An insight into the sialome of Amazonian anophelines.</title>
        <authorList>
            <person name="Ribeiro J.M."/>
            <person name="Scarpassa V."/>
            <person name="Calvo E."/>
        </authorList>
    </citation>
    <scope>NUCLEOTIDE SEQUENCE</scope>
</reference>
<organism evidence="1">
    <name type="scientific">Anopheles darlingi</name>
    <name type="common">Mosquito</name>
    <dbReference type="NCBI Taxonomy" id="43151"/>
    <lineage>
        <taxon>Eukaryota</taxon>
        <taxon>Metazoa</taxon>
        <taxon>Ecdysozoa</taxon>
        <taxon>Arthropoda</taxon>
        <taxon>Hexapoda</taxon>
        <taxon>Insecta</taxon>
        <taxon>Pterygota</taxon>
        <taxon>Neoptera</taxon>
        <taxon>Endopterygota</taxon>
        <taxon>Diptera</taxon>
        <taxon>Nematocera</taxon>
        <taxon>Culicoidea</taxon>
        <taxon>Culicidae</taxon>
        <taxon>Anophelinae</taxon>
        <taxon>Anopheles</taxon>
    </lineage>
</organism>
<protein>
    <submittedName>
        <fullName evidence="1">Uncharacterized protein</fullName>
    </submittedName>
</protein>
<evidence type="ECO:0000313" key="1">
    <source>
        <dbReference type="EMBL" id="MBW76555.1"/>
    </source>
</evidence>
<proteinExistence type="predicted"/>
<dbReference type="EMBL" id="GGFL01012377">
    <property type="protein sequence ID" value="MBW76555.1"/>
    <property type="molecule type" value="Transcribed_RNA"/>
</dbReference>
<name>A0A2M4DGA3_ANODA</name>
<sequence>MVVRSCYRKTDHAFAFVIAIIAQQAISHADPFILLPFASLCPYRNNIILIMIILKQPGTRKWLKIKQEFYLFFA</sequence>